<gene>
    <name evidence="1" type="ORF">J8F10_15340</name>
</gene>
<name>A0ABS5BSD2_9BACT</name>
<protein>
    <recommendedName>
        <fullName evidence="3">Response regulatory domain-containing protein</fullName>
    </recommendedName>
</protein>
<reference evidence="1 2" key="1">
    <citation type="submission" date="2021-04" db="EMBL/GenBank/DDBJ databases">
        <authorList>
            <person name="Ivanova A."/>
        </authorList>
    </citation>
    <scope>NUCLEOTIDE SEQUENCE [LARGE SCALE GENOMIC DNA]</scope>
    <source>
        <strain evidence="1 2">G18</strain>
    </source>
</reference>
<evidence type="ECO:0000313" key="2">
    <source>
        <dbReference type="Proteomes" id="UP000676565"/>
    </source>
</evidence>
<comment type="caution">
    <text evidence="1">The sequence shown here is derived from an EMBL/GenBank/DDBJ whole genome shotgun (WGS) entry which is preliminary data.</text>
</comment>
<evidence type="ECO:0008006" key="3">
    <source>
        <dbReference type="Google" id="ProtNLM"/>
    </source>
</evidence>
<dbReference type="RefSeq" id="WP_210654961.1">
    <property type="nucleotide sequence ID" value="NZ_JAGKQQ010000001.1"/>
</dbReference>
<keyword evidence="2" id="KW-1185">Reference proteome</keyword>
<dbReference type="EMBL" id="JAGKQQ010000001">
    <property type="protein sequence ID" value="MBP3956647.1"/>
    <property type="molecule type" value="Genomic_DNA"/>
</dbReference>
<evidence type="ECO:0000313" key="1">
    <source>
        <dbReference type="EMBL" id="MBP3956647.1"/>
    </source>
</evidence>
<organism evidence="1 2">
    <name type="scientific">Gemmata palustris</name>
    <dbReference type="NCBI Taxonomy" id="2822762"/>
    <lineage>
        <taxon>Bacteria</taxon>
        <taxon>Pseudomonadati</taxon>
        <taxon>Planctomycetota</taxon>
        <taxon>Planctomycetia</taxon>
        <taxon>Gemmatales</taxon>
        <taxon>Gemmataceae</taxon>
        <taxon>Gemmata</taxon>
    </lineage>
</organism>
<sequence>MTIIGSKCTATLAPQRSAKRVVLAGRFALGAKVADHFRKLGWEVHTVTADHDVHAAAAETDPHAILIPETGSESGYLACVKLRQTLPDLKVVVVGAERTAGREKFAEFVGAKFVTEADGVGRFVTAMS</sequence>
<proteinExistence type="predicted"/>
<accession>A0ABS5BSD2</accession>
<dbReference type="Proteomes" id="UP000676565">
    <property type="component" value="Unassembled WGS sequence"/>
</dbReference>